<dbReference type="InterPro" id="IPR050067">
    <property type="entry name" value="IPM_dehydratase_rel_enz"/>
</dbReference>
<evidence type="ECO:0000256" key="1">
    <source>
        <dbReference type="ARBA" id="ARBA00023004"/>
    </source>
</evidence>
<dbReference type="Gene3D" id="3.30.499.10">
    <property type="entry name" value="Aconitase, domain 3"/>
    <property type="match status" value="1"/>
</dbReference>
<dbReference type="InterPro" id="IPR036008">
    <property type="entry name" value="Aconitase_4Fe-4S_dom"/>
</dbReference>
<gene>
    <name evidence="2" type="primary">LYS4_4</name>
    <name evidence="2" type="ORF">BGZ99_010313</name>
</gene>
<organism evidence="2 3">
    <name type="scientific">Dissophora globulifera</name>
    <dbReference type="NCBI Taxonomy" id="979702"/>
    <lineage>
        <taxon>Eukaryota</taxon>
        <taxon>Fungi</taxon>
        <taxon>Fungi incertae sedis</taxon>
        <taxon>Mucoromycota</taxon>
        <taxon>Mortierellomycotina</taxon>
        <taxon>Mortierellomycetes</taxon>
        <taxon>Mortierellales</taxon>
        <taxon>Mortierellaceae</taxon>
        <taxon>Dissophora</taxon>
    </lineage>
</organism>
<dbReference type="EMBL" id="JAAAIP010000955">
    <property type="protein sequence ID" value="KAG0311221.1"/>
    <property type="molecule type" value="Genomic_DNA"/>
</dbReference>
<keyword evidence="1" id="KW-0408">Iron</keyword>
<reference evidence="2" key="1">
    <citation type="journal article" date="2020" name="Fungal Divers.">
        <title>Resolving the Mortierellaceae phylogeny through synthesis of multi-gene phylogenetics and phylogenomics.</title>
        <authorList>
            <person name="Vandepol N."/>
            <person name="Liber J."/>
            <person name="Desiro A."/>
            <person name="Na H."/>
            <person name="Kennedy M."/>
            <person name="Barry K."/>
            <person name="Grigoriev I.V."/>
            <person name="Miller A.N."/>
            <person name="O'Donnell K."/>
            <person name="Stajich J.E."/>
            <person name="Bonito G."/>
        </authorList>
    </citation>
    <scope>NUCLEOTIDE SEQUENCE</scope>
    <source>
        <strain evidence="2">REB-010B</strain>
    </source>
</reference>
<sequence>MLRFSTPSLLRSHSVSGFYHNSRIGSSLAYRRMLATTTTAVQPQNMIEKIVQRYAVDLPPNQTVRSGDFVTIRPEHILTHDNTGAVISKFKSIGAAKFKNPSQPVFALDHDVQNKSEK</sequence>
<dbReference type="PANTHER" id="PTHR43822">
    <property type="entry name" value="HOMOACONITASE, MITOCHONDRIAL-RELATED"/>
    <property type="match status" value="1"/>
</dbReference>
<keyword evidence="3" id="KW-1185">Reference proteome</keyword>
<dbReference type="OrthoDB" id="10262323at2759"/>
<comment type="caution">
    <text evidence="2">The sequence shown here is derived from an EMBL/GenBank/DDBJ whole genome shotgun (WGS) entry which is preliminary data.</text>
</comment>
<evidence type="ECO:0000313" key="2">
    <source>
        <dbReference type="EMBL" id="KAG0311221.1"/>
    </source>
</evidence>
<dbReference type="SUPFAM" id="SSF53732">
    <property type="entry name" value="Aconitase iron-sulfur domain"/>
    <property type="match status" value="1"/>
</dbReference>
<protein>
    <submittedName>
        <fullName evidence="2">Mitochondrial Homoaconitase</fullName>
    </submittedName>
</protein>
<dbReference type="Proteomes" id="UP000738325">
    <property type="component" value="Unassembled WGS sequence"/>
</dbReference>
<dbReference type="AlphaFoldDB" id="A0A9P6R506"/>
<proteinExistence type="predicted"/>
<dbReference type="InterPro" id="IPR015931">
    <property type="entry name" value="Acnase/IPM_dHydase_lsu_aba_1/3"/>
</dbReference>
<feature type="non-terminal residue" evidence="2">
    <location>
        <position position="1"/>
    </location>
</feature>
<accession>A0A9P6R506</accession>
<dbReference type="PANTHER" id="PTHR43822:SF2">
    <property type="entry name" value="HOMOACONITASE, MITOCHONDRIAL"/>
    <property type="match status" value="1"/>
</dbReference>
<evidence type="ECO:0000313" key="3">
    <source>
        <dbReference type="Proteomes" id="UP000738325"/>
    </source>
</evidence>
<name>A0A9P6R506_9FUNG</name>